<feature type="region of interest" description="Disordered" evidence="9">
    <location>
        <begin position="1"/>
        <end position="97"/>
    </location>
</feature>
<evidence type="ECO:0000256" key="6">
    <source>
        <dbReference type="ARBA" id="ARBA00023121"/>
    </source>
</evidence>
<evidence type="ECO:0000313" key="12">
    <source>
        <dbReference type="EMBL" id="AXI75704.1"/>
    </source>
</evidence>
<dbReference type="PROSITE" id="PS00098">
    <property type="entry name" value="THIOLASE_1"/>
    <property type="match status" value="1"/>
</dbReference>
<protein>
    <recommendedName>
        <fullName evidence="2">propanoyl-CoA C-acyltransferase</fullName>
        <ecNumber evidence="2">2.3.1.176</ecNumber>
    </recommendedName>
    <alternativeName>
        <fullName evidence="8">Propanoyl-CoA C-acyltransferase</fullName>
    </alternativeName>
</protein>
<organism evidence="12 13">
    <name type="scientific">Streptomyces cavourensis</name>
    <dbReference type="NCBI Taxonomy" id="67258"/>
    <lineage>
        <taxon>Bacteria</taxon>
        <taxon>Bacillati</taxon>
        <taxon>Actinomycetota</taxon>
        <taxon>Actinomycetes</taxon>
        <taxon>Kitasatosporales</taxon>
        <taxon>Streptomycetaceae</taxon>
        <taxon>Streptomyces</taxon>
    </lineage>
</organism>
<dbReference type="NCBIfam" id="NF006102">
    <property type="entry name" value="PRK08256.1"/>
    <property type="match status" value="1"/>
</dbReference>
<dbReference type="AlphaFoldDB" id="A0AAD0QBG1"/>
<gene>
    <name evidence="12" type="ORF">DTW94_08410</name>
</gene>
<keyword evidence="3" id="KW-0813">Transport</keyword>
<feature type="domain" description="Thiolase N-terminal" evidence="10">
    <location>
        <begin position="105"/>
        <end position="331"/>
    </location>
</feature>
<evidence type="ECO:0000256" key="3">
    <source>
        <dbReference type="ARBA" id="ARBA00022448"/>
    </source>
</evidence>
<dbReference type="Pfam" id="PF22691">
    <property type="entry name" value="Thiolase_C_1"/>
    <property type="match status" value="1"/>
</dbReference>
<dbReference type="PANTHER" id="PTHR42870">
    <property type="entry name" value="ACETYL-COA C-ACETYLTRANSFERASE"/>
    <property type="match status" value="1"/>
</dbReference>
<dbReference type="GO" id="GO:0016747">
    <property type="term" value="F:acyltransferase activity, transferring groups other than amino-acyl groups"/>
    <property type="evidence" value="ECO:0007669"/>
    <property type="project" value="InterPro"/>
</dbReference>
<dbReference type="EC" id="2.3.1.176" evidence="2"/>
<dbReference type="InterPro" id="IPR020616">
    <property type="entry name" value="Thiolase_N"/>
</dbReference>
<dbReference type="InterPro" id="IPR055140">
    <property type="entry name" value="Thiolase_C_2"/>
</dbReference>
<feature type="compositionally biased region" description="Basic and acidic residues" evidence="9">
    <location>
        <begin position="26"/>
        <end position="36"/>
    </location>
</feature>
<evidence type="ECO:0000256" key="7">
    <source>
        <dbReference type="ARBA" id="ARBA00023140"/>
    </source>
</evidence>
<dbReference type="InterPro" id="IPR020615">
    <property type="entry name" value="Thiolase_acyl_enz_int_AS"/>
</dbReference>
<reference evidence="12 13" key="1">
    <citation type="submission" date="2018-07" db="EMBL/GenBank/DDBJ databases">
        <title>Complete genome sequence of soil actinomycete Streptomyces cavourensis tj430.</title>
        <authorList>
            <person name="Wang P."/>
            <person name="Huang Y."/>
        </authorList>
    </citation>
    <scope>NUCLEOTIDE SEQUENCE [LARGE SCALE GENOMIC DNA]</scope>
    <source>
        <strain evidence="12 13">TJ430</strain>
    </source>
</reference>
<dbReference type="GO" id="GO:0008289">
    <property type="term" value="F:lipid binding"/>
    <property type="evidence" value="ECO:0007669"/>
    <property type="project" value="UniProtKB-KW"/>
</dbReference>
<dbReference type="InterPro" id="IPR016039">
    <property type="entry name" value="Thiolase-like"/>
</dbReference>
<feature type="compositionally biased region" description="Gly residues" evidence="9">
    <location>
        <begin position="45"/>
        <end position="56"/>
    </location>
</feature>
<keyword evidence="6" id="KW-0446">Lipid-binding</keyword>
<feature type="domain" description="Thiolase C-terminal" evidence="11">
    <location>
        <begin position="371"/>
        <end position="493"/>
    </location>
</feature>
<evidence type="ECO:0000259" key="11">
    <source>
        <dbReference type="Pfam" id="PF22691"/>
    </source>
</evidence>
<evidence type="ECO:0000256" key="4">
    <source>
        <dbReference type="ARBA" id="ARBA00022679"/>
    </source>
</evidence>
<keyword evidence="5" id="KW-0445">Lipid transport</keyword>
<accession>A0AAD0QBG1</accession>
<evidence type="ECO:0000256" key="8">
    <source>
        <dbReference type="ARBA" id="ARBA00032316"/>
    </source>
</evidence>
<dbReference type="EMBL" id="CP030930">
    <property type="protein sequence ID" value="AXI75704.1"/>
    <property type="molecule type" value="Genomic_DNA"/>
</dbReference>
<name>A0AAD0QBG1_9ACTN</name>
<dbReference type="GO" id="GO:0006869">
    <property type="term" value="P:lipid transport"/>
    <property type="evidence" value="ECO:0007669"/>
    <property type="project" value="UniProtKB-KW"/>
</dbReference>
<dbReference type="Pfam" id="PF00108">
    <property type="entry name" value="Thiolase_N"/>
    <property type="match status" value="1"/>
</dbReference>
<dbReference type="Gene3D" id="3.40.47.10">
    <property type="match status" value="1"/>
</dbReference>
<evidence type="ECO:0000256" key="2">
    <source>
        <dbReference type="ARBA" id="ARBA00012352"/>
    </source>
</evidence>
<evidence type="ECO:0000259" key="10">
    <source>
        <dbReference type="Pfam" id="PF00108"/>
    </source>
</evidence>
<dbReference type="Proteomes" id="UP000253779">
    <property type="component" value="Chromosome"/>
</dbReference>
<dbReference type="PROSITE" id="PS00737">
    <property type="entry name" value="THIOLASE_2"/>
    <property type="match status" value="1"/>
</dbReference>
<keyword evidence="7" id="KW-0576">Peroxisome</keyword>
<feature type="compositionally biased region" description="Basic and acidic residues" evidence="9">
    <location>
        <begin position="65"/>
        <end position="78"/>
    </location>
</feature>
<evidence type="ECO:0000256" key="9">
    <source>
        <dbReference type="SAM" id="MobiDB-lite"/>
    </source>
</evidence>
<dbReference type="CDD" id="cd00829">
    <property type="entry name" value="SCP-x_thiolase"/>
    <property type="match status" value="1"/>
</dbReference>
<dbReference type="SUPFAM" id="SSF53901">
    <property type="entry name" value="Thiolase-like"/>
    <property type="match status" value="2"/>
</dbReference>
<keyword evidence="4" id="KW-0808">Transferase</keyword>
<evidence type="ECO:0000256" key="1">
    <source>
        <dbReference type="ARBA" id="ARBA00004275"/>
    </source>
</evidence>
<dbReference type="InterPro" id="IPR020613">
    <property type="entry name" value="Thiolase_CS"/>
</dbReference>
<evidence type="ECO:0000313" key="13">
    <source>
        <dbReference type="Proteomes" id="UP000253779"/>
    </source>
</evidence>
<dbReference type="PANTHER" id="PTHR42870:SF1">
    <property type="entry name" value="NON-SPECIFIC LIPID-TRANSFER PROTEIN-LIKE 2"/>
    <property type="match status" value="1"/>
</dbReference>
<comment type="subcellular location">
    <subcellularLocation>
        <location evidence="1">Peroxisome</location>
    </subcellularLocation>
</comment>
<proteinExistence type="predicted"/>
<evidence type="ECO:0000256" key="5">
    <source>
        <dbReference type="ARBA" id="ARBA00023055"/>
    </source>
</evidence>
<sequence>MHRPAHHAPPGLRPGTGGRGLGAQARPDRPPAEGRGTHPRTPRPGRGGGRGGGGAGAARLPDVPLSDHRGRHHPDPAERRRRAHPRPAPGLTAATQRGSEMMKAYIVGVGMTKFEKPETRDWSYGDMVREAGTAALADAGVRYDQVEQVPVGYCFQPSTAGQRAVYGLGLTGVPVYNVNNNCATGSTALMLARQFVAGGGSDCVLAVGFEKMSRGSLGRSGGSGGDFAASPVARHYGIMAAAHGFTDAPPTAQIFGNAAREHMERYGTTPAQLAAVGAKNHRHSVNNPYAQFQDPYTVEEVLASRTVHDPLTKLQCSPTSDGAAAAVVVSERFVERHGLGERAVEIAAQAMTTDTGASFASGTCIDAVGTPMSRAAARQVYAASGLGPGDLDVIELHDCFSVNELLTYEALGLCGEGESGKLVESGATTYGGRWVVNPSGGLISKGHPLGATGIAQVAELTWQLRGEAGPRQVPGARTGLAHNIGLGGAAVVTLLRR</sequence>